<reference evidence="2" key="2">
    <citation type="submission" date="2021-04" db="EMBL/GenBank/DDBJ databases">
        <authorList>
            <person name="Podell S."/>
        </authorList>
    </citation>
    <scope>NUCLEOTIDE SEQUENCE</scope>
    <source>
        <strain evidence="2">Hildebrandi</strain>
    </source>
</reference>
<comment type="caution">
    <text evidence="2">The sequence shown here is derived from an EMBL/GenBank/DDBJ whole genome shotgun (WGS) entry which is preliminary data.</text>
</comment>
<dbReference type="Pfam" id="PF00561">
    <property type="entry name" value="Abhydrolase_1"/>
    <property type="match status" value="1"/>
</dbReference>
<dbReference type="OrthoDB" id="247542at2759"/>
<gene>
    <name evidence="2" type="ORF">IV203_031544</name>
</gene>
<evidence type="ECO:0000313" key="2">
    <source>
        <dbReference type="EMBL" id="KAG7368801.1"/>
    </source>
</evidence>
<proteinExistence type="predicted"/>
<accession>A0A9K3Q2Q6</accession>
<dbReference type="PANTHER" id="PTHR10794">
    <property type="entry name" value="ABHYDROLASE DOMAIN-CONTAINING PROTEIN"/>
    <property type="match status" value="1"/>
</dbReference>
<protein>
    <submittedName>
        <fullName evidence="2">Alpha/beta-hydrolase fold protein</fullName>
    </submittedName>
</protein>
<evidence type="ECO:0000259" key="1">
    <source>
        <dbReference type="Pfam" id="PF00561"/>
    </source>
</evidence>
<dbReference type="InterPro" id="IPR012020">
    <property type="entry name" value="ABHD4"/>
</dbReference>
<dbReference type="EMBL" id="JAGRRH010000006">
    <property type="protein sequence ID" value="KAG7368801.1"/>
    <property type="molecule type" value="Genomic_DNA"/>
</dbReference>
<name>A0A9K3Q2Q6_9STRA</name>
<feature type="domain" description="AB hydrolase-1" evidence="1">
    <location>
        <begin position="119"/>
        <end position="270"/>
    </location>
</feature>
<dbReference type="InterPro" id="IPR000073">
    <property type="entry name" value="AB_hydrolase_1"/>
</dbReference>
<keyword evidence="3" id="KW-1185">Reference proteome</keyword>
<dbReference type="PIRSF" id="PIRSF005211">
    <property type="entry name" value="Ab_hydro_YheT"/>
    <property type="match status" value="1"/>
</dbReference>
<dbReference type="GO" id="GO:0034338">
    <property type="term" value="F:short-chain carboxylesterase activity"/>
    <property type="evidence" value="ECO:0007669"/>
    <property type="project" value="TreeGrafter"/>
</dbReference>
<dbReference type="Proteomes" id="UP000693970">
    <property type="component" value="Unassembled WGS sequence"/>
</dbReference>
<dbReference type="InterPro" id="IPR050960">
    <property type="entry name" value="AB_hydrolase_4_sf"/>
</dbReference>
<dbReference type="GO" id="GO:0047372">
    <property type="term" value="F:monoacylglycerol lipase activity"/>
    <property type="evidence" value="ECO:0007669"/>
    <property type="project" value="TreeGrafter"/>
</dbReference>
<reference evidence="2" key="1">
    <citation type="journal article" date="2021" name="Sci. Rep.">
        <title>Diploid genomic architecture of Nitzschia inconspicua, an elite biomass production diatom.</title>
        <authorList>
            <person name="Oliver A."/>
            <person name="Podell S."/>
            <person name="Pinowska A."/>
            <person name="Traller J.C."/>
            <person name="Smith S.R."/>
            <person name="McClure R."/>
            <person name="Beliaev A."/>
            <person name="Bohutskyi P."/>
            <person name="Hill E.A."/>
            <person name="Rabines A."/>
            <person name="Zheng H."/>
            <person name="Allen L.Z."/>
            <person name="Kuo A."/>
            <person name="Grigoriev I.V."/>
            <person name="Allen A.E."/>
            <person name="Hazlebeck D."/>
            <person name="Allen E.E."/>
        </authorList>
    </citation>
    <scope>NUCLEOTIDE SEQUENCE</scope>
    <source>
        <strain evidence="2">Hildebrandi</strain>
    </source>
</reference>
<organism evidence="2 3">
    <name type="scientific">Nitzschia inconspicua</name>
    <dbReference type="NCBI Taxonomy" id="303405"/>
    <lineage>
        <taxon>Eukaryota</taxon>
        <taxon>Sar</taxon>
        <taxon>Stramenopiles</taxon>
        <taxon>Ochrophyta</taxon>
        <taxon>Bacillariophyta</taxon>
        <taxon>Bacillariophyceae</taxon>
        <taxon>Bacillariophycidae</taxon>
        <taxon>Bacillariales</taxon>
        <taxon>Bacillariaceae</taxon>
        <taxon>Nitzschia</taxon>
    </lineage>
</organism>
<dbReference type="PANTHER" id="PTHR10794:SF63">
    <property type="entry name" value="ALPHA_BETA HYDROLASE 1, ISOFORM A"/>
    <property type="match status" value="1"/>
</dbReference>
<sequence length="418" mass="47446">MPVSKSSKPATPSKHYENAARISHSFVTQPFRPSWFASNPHFQTIVGTLFRKETMYSSQFFNVTEKLSSFSLSKNKLPFQWDRRERVETLDGDFFHVDWKFHPRSLSTEGSTTSVSSAPIVLICHGLETNSNSPLCQEMAVAFNKQRMDAACINFRGCSGVPNLTPKGYHVGYTDDLLWQIQLLNQQYPQRRIYLAGFSLGAGVVTKLLTELQDEAYKFNIAGAAVNAVPFDLTQSSASLNEDGFAKRVYGDRILKSMKQRLYQQYEMCDFPFDRAEIDRCQTIMDVENLVIASTFGFDDAWDYYDKCKTIDKLDLVCVPQYIIQSLDDPFFEGMQYPDNNPEIPIHIHYTEFGGHCGYIFKQVTQASNDEMELSWMPVQLARFLAHVEANTSGGDKQQTKNGATSFTTDALVVPTKR</sequence>
<dbReference type="AlphaFoldDB" id="A0A9K3Q2Q6"/>
<evidence type="ECO:0000313" key="3">
    <source>
        <dbReference type="Proteomes" id="UP000693970"/>
    </source>
</evidence>